<dbReference type="Gene3D" id="1.10.3080.10">
    <property type="entry name" value="Clc chloride channel"/>
    <property type="match status" value="1"/>
</dbReference>
<feature type="transmembrane region" description="Helical" evidence="9">
    <location>
        <begin position="138"/>
        <end position="158"/>
    </location>
</feature>
<evidence type="ECO:0000313" key="11">
    <source>
        <dbReference type="Proteomes" id="UP000243217"/>
    </source>
</evidence>
<evidence type="ECO:0000256" key="6">
    <source>
        <dbReference type="ARBA" id="ARBA00023065"/>
    </source>
</evidence>
<comment type="caution">
    <text evidence="10">The sequence shown here is derived from an EMBL/GenBank/DDBJ whole genome shotgun (WGS) entry which is preliminary data.</text>
</comment>
<evidence type="ECO:0000256" key="7">
    <source>
        <dbReference type="ARBA" id="ARBA00023136"/>
    </source>
</evidence>
<dbReference type="PRINTS" id="PR00762">
    <property type="entry name" value="CLCHANNEL"/>
</dbReference>
<keyword evidence="6" id="KW-0406">Ion transport</keyword>
<dbReference type="EMBL" id="JNBS01000617">
    <property type="protein sequence ID" value="OQS04424.1"/>
    <property type="molecule type" value="Genomic_DNA"/>
</dbReference>
<proteinExistence type="predicted"/>
<accession>A0A1W0A2B5</accession>
<feature type="transmembrane region" description="Helical" evidence="9">
    <location>
        <begin position="370"/>
        <end position="392"/>
    </location>
</feature>
<dbReference type="PANTHER" id="PTHR45720:SF10">
    <property type="entry name" value="CHLORIDE CHANNEL PROTEIN 2"/>
    <property type="match status" value="1"/>
</dbReference>
<keyword evidence="7 9" id="KW-0472">Membrane</keyword>
<dbReference type="InterPro" id="IPR046342">
    <property type="entry name" value="CBS_dom_sf"/>
</dbReference>
<dbReference type="AlphaFoldDB" id="A0A1W0A2B5"/>
<dbReference type="PANTHER" id="PTHR45720">
    <property type="entry name" value="CHLORIDE CHANNEL PROTEIN 2"/>
    <property type="match status" value="1"/>
</dbReference>
<dbReference type="SUPFAM" id="SSF81340">
    <property type="entry name" value="Clc chloride channel"/>
    <property type="match status" value="1"/>
</dbReference>
<dbReference type="InterPro" id="IPR001807">
    <property type="entry name" value="ClC"/>
</dbReference>
<name>A0A1W0A2B5_9STRA</name>
<dbReference type="GO" id="GO:0016020">
    <property type="term" value="C:membrane"/>
    <property type="evidence" value="ECO:0007669"/>
    <property type="project" value="UniProtKB-SubCell"/>
</dbReference>
<gene>
    <name evidence="10" type="ORF">THRCLA_03338</name>
</gene>
<sequence length="706" mass="77326">MRRGSASIAVETPSFEMLYDAIEPSPPKLPALRSDALLSISSAQRSHNVSSPRQLQKKRYMHNWENIFGRHTSKCTFKSVITLVQKEGKAVIFLIVLGASVSILDYAINEAIIALKLVQSSFTDITLTAIDSANNPPGLILFITLVWSAIFACLSVAWTRFIDPMAAGSGIPEIKTILSADSRQDPSRYLRSRTLFSKSIGLITAQASGLSVGKEGPFVHTACILSHQFMKHTPFFQRLYRNESLHRHMYNAACAVGVASTFGAPIGGVLFSIEVTSSFFLLSNYWRSFVAAVSGSITKNVLDYITQGQQPGFHSFQALYPTTYRDLSFEQLEMIAFAVLGLLMGLGGAGYVYGATWFRAKFTRFNQFHPLIWGTFITVIVAAIMFCPGPFMRLSIANALADLTSPNSLPTTWAFGNSIIWPLLIYSGARVIVTMMSVALPVPSGDFIPLFSAGAAFGRLYGELLSMCFPELEVVAGGYALVGGAALVAASTQTISVAVIALELTGQFIYFTPLFLAVLLSCGLSKGLSVSIYDSAIISKGLPYLPMLRCNELRTERICARDVMEDDVQFLPNQTTLGEIKHFLQQSQSSVPIVLDRTSRLFAGCVARDEFQIFIAEHESSNDDENILLSACSTLELSGNVLKIDEETPLETIHLLFEMLKCSKLFVTKFGVLQGVVTRASMHHRLRYLSADASQASVIPRDDIVC</sequence>
<keyword evidence="8" id="KW-0868">Chloride</keyword>
<feature type="transmembrane region" description="Helical" evidence="9">
    <location>
        <begin position="91"/>
        <end position="118"/>
    </location>
</feature>
<feature type="transmembrane region" description="Helical" evidence="9">
    <location>
        <begin position="250"/>
        <end position="273"/>
    </location>
</feature>
<evidence type="ECO:0000256" key="8">
    <source>
        <dbReference type="ARBA" id="ARBA00023214"/>
    </source>
</evidence>
<dbReference type="Pfam" id="PF00654">
    <property type="entry name" value="Voltage_CLC"/>
    <property type="match status" value="1"/>
</dbReference>
<evidence type="ECO:0000256" key="4">
    <source>
        <dbReference type="ARBA" id="ARBA00022737"/>
    </source>
</evidence>
<evidence type="ECO:0000313" key="10">
    <source>
        <dbReference type="EMBL" id="OQS04424.1"/>
    </source>
</evidence>
<feature type="transmembrane region" description="Helical" evidence="9">
    <location>
        <begin position="334"/>
        <end position="358"/>
    </location>
</feature>
<evidence type="ECO:0000256" key="9">
    <source>
        <dbReference type="SAM" id="Phobius"/>
    </source>
</evidence>
<dbReference type="OrthoDB" id="4564at2759"/>
<evidence type="ECO:0000256" key="1">
    <source>
        <dbReference type="ARBA" id="ARBA00004141"/>
    </source>
</evidence>
<keyword evidence="11" id="KW-1185">Reference proteome</keyword>
<keyword evidence="4" id="KW-0677">Repeat</keyword>
<dbReference type="InterPro" id="IPR014743">
    <property type="entry name" value="Cl-channel_core"/>
</dbReference>
<feature type="transmembrane region" description="Helical" evidence="9">
    <location>
        <begin position="474"/>
        <end position="501"/>
    </location>
</feature>
<dbReference type="GO" id="GO:0005247">
    <property type="term" value="F:voltage-gated chloride channel activity"/>
    <property type="evidence" value="ECO:0007669"/>
    <property type="project" value="TreeGrafter"/>
</dbReference>
<evidence type="ECO:0000256" key="5">
    <source>
        <dbReference type="ARBA" id="ARBA00022989"/>
    </source>
</evidence>
<keyword evidence="3 9" id="KW-0812">Transmembrane</keyword>
<protein>
    <submittedName>
        <fullName evidence="10">Chloride channel protein 1-like</fullName>
    </submittedName>
</protein>
<evidence type="ECO:0000256" key="3">
    <source>
        <dbReference type="ARBA" id="ARBA00022692"/>
    </source>
</evidence>
<dbReference type="InterPro" id="IPR050970">
    <property type="entry name" value="Cl_channel_volt-gated"/>
</dbReference>
<dbReference type="SUPFAM" id="SSF54631">
    <property type="entry name" value="CBS-domain pair"/>
    <property type="match status" value="1"/>
</dbReference>
<evidence type="ECO:0000256" key="2">
    <source>
        <dbReference type="ARBA" id="ARBA00022448"/>
    </source>
</evidence>
<dbReference type="Gene3D" id="3.10.580.10">
    <property type="entry name" value="CBS-domain"/>
    <property type="match status" value="2"/>
</dbReference>
<reference evidence="10 11" key="1">
    <citation type="journal article" date="2014" name="Genome Biol. Evol.">
        <title>The secreted proteins of Achlya hypogyna and Thraustotheca clavata identify the ancestral oomycete secretome and reveal gene acquisitions by horizontal gene transfer.</title>
        <authorList>
            <person name="Misner I."/>
            <person name="Blouin N."/>
            <person name="Leonard G."/>
            <person name="Richards T.A."/>
            <person name="Lane C.E."/>
        </authorList>
    </citation>
    <scope>NUCLEOTIDE SEQUENCE [LARGE SCALE GENOMIC DNA]</scope>
    <source>
        <strain evidence="10 11">ATCC 34112</strain>
    </source>
</reference>
<organism evidence="10 11">
    <name type="scientific">Thraustotheca clavata</name>
    <dbReference type="NCBI Taxonomy" id="74557"/>
    <lineage>
        <taxon>Eukaryota</taxon>
        <taxon>Sar</taxon>
        <taxon>Stramenopiles</taxon>
        <taxon>Oomycota</taxon>
        <taxon>Saprolegniomycetes</taxon>
        <taxon>Saprolegniales</taxon>
        <taxon>Achlyaceae</taxon>
        <taxon>Thraustotheca</taxon>
    </lineage>
</organism>
<feature type="transmembrane region" description="Helical" evidence="9">
    <location>
        <begin position="445"/>
        <end position="462"/>
    </location>
</feature>
<keyword evidence="2" id="KW-0813">Transport</keyword>
<dbReference type="Proteomes" id="UP000243217">
    <property type="component" value="Unassembled WGS sequence"/>
</dbReference>
<keyword evidence="5 9" id="KW-1133">Transmembrane helix</keyword>
<comment type="subcellular location">
    <subcellularLocation>
        <location evidence="1">Membrane</location>
        <topology evidence="1">Multi-pass membrane protein</topology>
    </subcellularLocation>
</comment>
<feature type="transmembrane region" description="Helical" evidence="9">
    <location>
        <begin position="412"/>
        <end position="433"/>
    </location>
</feature>
<feature type="transmembrane region" description="Helical" evidence="9">
    <location>
        <begin position="508"/>
        <end position="528"/>
    </location>
</feature>